<dbReference type="InterPro" id="IPR000719">
    <property type="entry name" value="Prot_kinase_dom"/>
</dbReference>
<keyword evidence="13" id="KW-1185">Reference proteome</keyword>
<comment type="catalytic activity">
    <reaction evidence="8">
        <text>L-seryl-[protein] + ATP = O-phospho-L-seryl-[protein] + ADP + H(+)</text>
        <dbReference type="Rhea" id="RHEA:17989"/>
        <dbReference type="Rhea" id="RHEA-COMP:9863"/>
        <dbReference type="Rhea" id="RHEA-COMP:11604"/>
        <dbReference type="ChEBI" id="CHEBI:15378"/>
        <dbReference type="ChEBI" id="CHEBI:29999"/>
        <dbReference type="ChEBI" id="CHEBI:30616"/>
        <dbReference type="ChEBI" id="CHEBI:83421"/>
        <dbReference type="ChEBI" id="CHEBI:456216"/>
        <dbReference type="EC" id="2.7.11.1"/>
    </reaction>
</comment>
<dbReference type="SMART" id="SM00220">
    <property type="entry name" value="S_TKc"/>
    <property type="match status" value="1"/>
</dbReference>
<evidence type="ECO:0000256" key="10">
    <source>
        <dbReference type="RuleBase" id="RU000304"/>
    </source>
</evidence>
<gene>
    <name evidence="12" type="ORF">QVD17_14835</name>
</gene>
<evidence type="ECO:0000256" key="5">
    <source>
        <dbReference type="ARBA" id="ARBA00022777"/>
    </source>
</evidence>
<dbReference type="PANTHER" id="PTHR27003:SF471">
    <property type="entry name" value="VASCULAR ENDOTHELIAL GROWTH FACTOR RECEPTOR 2 (VEGFR2)-RELATED"/>
    <property type="match status" value="1"/>
</dbReference>
<name>A0AAD8NZ52_TARER</name>
<evidence type="ECO:0000259" key="11">
    <source>
        <dbReference type="PROSITE" id="PS50011"/>
    </source>
</evidence>
<sequence>MNSQSLEIFSEAAYCCLNNQRAQRPSIDKVIFALEQALKCQLAPGNSGYALEGASTNYWKGEDLEHLKIELDVIKSATENFAEKYFIGKGGYGLVYKAELEHFDSSVMKDNEESKVPKRRSTVAIKYITNREDTQGQQGFIAEIKTLSTCKHPNIVSLLGFCHEDPHMILIYEFVPNGSLDDYLGNKGKMTNLTWMQRIKICIDVARGLDYIHTTMDTKQKIIHRDIKSANILLGESWEAKIADFGLSKFHPLDNTMSVIHTNNIAGTDLYLDPEYMSTGNLKKESDIYSFGVVLFEIVSGRLVHDWPVDTNIKEKGFGPIVRQHFEKGTIWDMVDLNLREESDVNTFTLNKGANQDSLSTFLEIGFQCLAEKQALRPTMNVIINELQKALNLQVMLLTISHMAFLNHPPSLILDMRFLKEQKVEGGWGVGVG</sequence>
<reference evidence="12" key="1">
    <citation type="journal article" date="2023" name="bioRxiv">
        <title>Improved chromosome-level genome assembly for marigold (Tagetes erecta).</title>
        <authorList>
            <person name="Jiang F."/>
            <person name="Yuan L."/>
            <person name="Wang S."/>
            <person name="Wang H."/>
            <person name="Xu D."/>
            <person name="Wang A."/>
            <person name="Fan W."/>
        </authorList>
    </citation>
    <scope>NUCLEOTIDE SEQUENCE</scope>
    <source>
        <strain evidence="12">WSJ</strain>
        <tissue evidence="12">Leaf</tissue>
    </source>
</reference>
<evidence type="ECO:0000256" key="4">
    <source>
        <dbReference type="ARBA" id="ARBA00022741"/>
    </source>
</evidence>
<dbReference type="EMBL" id="JAUHHV010000004">
    <property type="protein sequence ID" value="KAK1426166.1"/>
    <property type="molecule type" value="Genomic_DNA"/>
</dbReference>
<dbReference type="PROSITE" id="PS00107">
    <property type="entry name" value="PROTEIN_KINASE_ATP"/>
    <property type="match status" value="1"/>
</dbReference>
<dbReference type="Pfam" id="PF07714">
    <property type="entry name" value="PK_Tyr_Ser-Thr"/>
    <property type="match status" value="1"/>
</dbReference>
<evidence type="ECO:0000313" key="12">
    <source>
        <dbReference type="EMBL" id="KAK1426166.1"/>
    </source>
</evidence>
<keyword evidence="2 10" id="KW-0723">Serine/threonine-protein kinase</keyword>
<evidence type="ECO:0000256" key="9">
    <source>
        <dbReference type="PROSITE-ProRule" id="PRU10141"/>
    </source>
</evidence>
<dbReference type="GO" id="GO:0009506">
    <property type="term" value="C:plasmodesma"/>
    <property type="evidence" value="ECO:0007669"/>
    <property type="project" value="TreeGrafter"/>
</dbReference>
<dbReference type="FunFam" id="1.10.510.10:FF:001023">
    <property type="entry name" value="Os07g0541700 protein"/>
    <property type="match status" value="1"/>
</dbReference>
<accession>A0AAD8NZ52</accession>
<dbReference type="AlphaFoldDB" id="A0AAD8NZ52"/>
<dbReference type="PANTHER" id="PTHR27003">
    <property type="entry name" value="OS07G0166700 PROTEIN"/>
    <property type="match status" value="1"/>
</dbReference>
<evidence type="ECO:0000256" key="2">
    <source>
        <dbReference type="ARBA" id="ARBA00022527"/>
    </source>
</evidence>
<evidence type="ECO:0000256" key="6">
    <source>
        <dbReference type="ARBA" id="ARBA00022840"/>
    </source>
</evidence>
<dbReference type="Gene3D" id="3.30.200.20">
    <property type="entry name" value="Phosphorylase Kinase, domain 1"/>
    <property type="match status" value="1"/>
</dbReference>
<evidence type="ECO:0000256" key="1">
    <source>
        <dbReference type="ARBA" id="ARBA00012513"/>
    </source>
</evidence>
<evidence type="ECO:0000256" key="7">
    <source>
        <dbReference type="ARBA" id="ARBA00047899"/>
    </source>
</evidence>
<dbReference type="GO" id="GO:0005524">
    <property type="term" value="F:ATP binding"/>
    <property type="evidence" value="ECO:0007669"/>
    <property type="project" value="UniProtKB-UniRule"/>
</dbReference>
<dbReference type="Proteomes" id="UP001229421">
    <property type="component" value="Unassembled WGS sequence"/>
</dbReference>
<feature type="domain" description="Protein kinase" evidence="11">
    <location>
        <begin position="81"/>
        <end position="391"/>
    </location>
</feature>
<protein>
    <recommendedName>
        <fullName evidence="1">non-specific serine/threonine protein kinase</fullName>
        <ecNumber evidence="1">2.7.11.1</ecNumber>
    </recommendedName>
</protein>
<dbReference type="SUPFAM" id="SSF56112">
    <property type="entry name" value="Protein kinase-like (PK-like)"/>
    <property type="match status" value="1"/>
</dbReference>
<keyword evidence="3" id="KW-0808">Transferase</keyword>
<comment type="catalytic activity">
    <reaction evidence="7">
        <text>L-threonyl-[protein] + ATP = O-phospho-L-threonyl-[protein] + ADP + H(+)</text>
        <dbReference type="Rhea" id="RHEA:46608"/>
        <dbReference type="Rhea" id="RHEA-COMP:11060"/>
        <dbReference type="Rhea" id="RHEA-COMP:11605"/>
        <dbReference type="ChEBI" id="CHEBI:15378"/>
        <dbReference type="ChEBI" id="CHEBI:30013"/>
        <dbReference type="ChEBI" id="CHEBI:30616"/>
        <dbReference type="ChEBI" id="CHEBI:61977"/>
        <dbReference type="ChEBI" id="CHEBI:456216"/>
        <dbReference type="EC" id="2.7.11.1"/>
    </reaction>
</comment>
<comment type="caution">
    <text evidence="12">The sequence shown here is derived from an EMBL/GenBank/DDBJ whole genome shotgun (WGS) entry which is preliminary data.</text>
</comment>
<dbReference type="PROSITE" id="PS50011">
    <property type="entry name" value="PROTEIN_KINASE_DOM"/>
    <property type="match status" value="1"/>
</dbReference>
<dbReference type="GO" id="GO:0005886">
    <property type="term" value="C:plasma membrane"/>
    <property type="evidence" value="ECO:0007669"/>
    <property type="project" value="TreeGrafter"/>
</dbReference>
<dbReference type="EC" id="2.7.11.1" evidence="1"/>
<evidence type="ECO:0000256" key="8">
    <source>
        <dbReference type="ARBA" id="ARBA00048679"/>
    </source>
</evidence>
<dbReference type="InterPro" id="IPR017441">
    <property type="entry name" value="Protein_kinase_ATP_BS"/>
</dbReference>
<dbReference type="InterPro" id="IPR001245">
    <property type="entry name" value="Ser-Thr/Tyr_kinase_cat_dom"/>
</dbReference>
<comment type="similarity">
    <text evidence="10">Belongs to the protein kinase superfamily.</text>
</comment>
<keyword evidence="5" id="KW-0418">Kinase</keyword>
<organism evidence="12 13">
    <name type="scientific">Tagetes erecta</name>
    <name type="common">African marigold</name>
    <dbReference type="NCBI Taxonomy" id="13708"/>
    <lineage>
        <taxon>Eukaryota</taxon>
        <taxon>Viridiplantae</taxon>
        <taxon>Streptophyta</taxon>
        <taxon>Embryophyta</taxon>
        <taxon>Tracheophyta</taxon>
        <taxon>Spermatophyta</taxon>
        <taxon>Magnoliopsida</taxon>
        <taxon>eudicotyledons</taxon>
        <taxon>Gunneridae</taxon>
        <taxon>Pentapetalae</taxon>
        <taxon>asterids</taxon>
        <taxon>campanulids</taxon>
        <taxon>Asterales</taxon>
        <taxon>Asteraceae</taxon>
        <taxon>Asteroideae</taxon>
        <taxon>Heliantheae alliance</taxon>
        <taxon>Tageteae</taxon>
        <taxon>Tagetes</taxon>
    </lineage>
</organism>
<evidence type="ECO:0000313" key="13">
    <source>
        <dbReference type="Proteomes" id="UP001229421"/>
    </source>
</evidence>
<evidence type="ECO:0000256" key="3">
    <source>
        <dbReference type="ARBA" id="ARBA00022679"/>
    </source>
</evidence>
<feature type="binding site" evidence="9">
    <location>
        <position position="109"/>
    </location>
    <ligand>
        <name>ATP</name>
        <dbReference type="ChEBI" id="CHEBI:30616"/>
    </ligand>
</feature>
<dbReference type="InterPro" id="IPR008271">
    <property type="entry name" value="Ser/Thr_kinase_AS"/>
</dbReference>
<dbReference type="PROSITE" id="PS00108">
    <property type="entry name" value="PROTEIN_KINASE_ST"/>
    <property type="match status" value="1"/>
</dbReference>
<keyword evidence="4 9" id="KW-0547">Nucleotide-binding</keyword>
<dbReference type="InterPro" id="IPR045272">
    <property type="entry name" value="ANXUR1/2-like"/>
</dbReference>
<keyword evidence="6 9" id="KW-0067">ATP-binding</keyword>
<dbReference type="InterPro" id="IPR011009">
    <property type="entry name" value="Kinase-like_dom_sf"/>
</dbReference>
<dbReference type="Gene3D" id="1.10.510.10">
    <property type="entry name" value="Transferase(Phosphotransferase) domain 1"/>
    <property type="match status" value="1"/>
</dbReference>
<dbReference type="GO" id="GO:0004714">
    <property type="term" value="F:transmembrane receptor protein tyrosine kinase activity"/>
    <property type="evidence" value="ECO:0007669"/>
    <property type="project" value="InterPro"/>
</dbReference>
<dbReference type="GO" id="GO:0004674">
    <property type="term" value="F:protein serine/threonine kinase activity"/>
    <property type="evidence" value="ECO:0007669"/>
    <property type="project" value="UniProtKB-KW"/>
</dbReference>
<proteinExistence type="inferred from homology"/>